<accession>A0A9X3XB64</accession>
<dbReference type="PANTHER" id="PTHR30250:SF11">
    <property type="entry name" value="O-ANTIGEN TRANSPORTER-RELATED"/>
    <property type="match status" value="1"/>
</dbReference>
<keyword evidence="9" id="KW-1185">Reference proteome</keyword>
<feature type="transmembrane region" description="Helical" evidence="7">
    <location>
        <begin position="162"/>
        <end position="182"/>
    </location>
</feature>
<evidence type="ECO:0000313" key="9">
    <source>
        <dbReference type="Proteomes" id="UP001151081"/>
    </source>
</evidence>
<comment type="subcellular location">
    <subcellularLocation>
        <location evidence="1">Cell membrane</location>
        <topology evidence="1">Multi-pass membrane protein</topology>
    </subcellularLocation>
</comment>
<dbReference type="Proteomes" id="UP001151081">
    <property type="component" value="Unassembled WGS sequence"/>
</dbReference>
<dbReference type="Pfam" id="PF01943">
    <property type="entry name" value="Polysacc_synt"/>
    <property type="match status" value="1"/>
</dbReference>
<feature type="transmembrane region" description="Helical" evidence="7">
    <location>
        <begin position="348"/>
        <end position="366"/>
    </location>
</feature>
<feature type="transmembrane region" description="Helical" evidence="7">
    <location>
        <begin position="387"/>
        <end position="411"/>
    </location>
</feature>
<feature type="transmembrane region" description="Helical" evidence="7">
    <location>
        <begin position="542"/>
        <end position="563"/>
    </location>
</feature>
<proteinExistence type="predicted"/>
<name>A0A9X3XB64_9BACT</name>
<feature type="transmembrane region" description="Helical" evidence="7">
    <location>
        <begin position="456"/>
        <end position="476"/>
    </location>
</feature>
<comment type="caution">
    <text evidence="8">The sequence shown here is derived from an EMBL/GenBank/DDBJ whole genome shotgun (WGS) entry which is preliminary data.</text>
</comment>
<feature type="transmembrane region" description="Helical" evidence="7">
    <location>
        <begin position="118"/>
        <end position="141"/>
    </location>
</feature>
<keyword evidence="4 7" id="KW-1133">Transmembrane helix</keyword>
<keyword evidence="5 7" id="KW-0472">Membrane</keyword>
<evidence type="ECO:0000256" key="3">
    <source>
        <dbReference type="ARBA" id="ARBA00022692"/>
    </source>
</evidence>
<feature type="transmembrane region" description="Helical" evidence="7">
    <location>
        <begin position="254"/>
        <end position="277"/>
    </location>
</feature>
<dbReference type="AlphaFoldDB" id="A0A9X3XB64"/>
<evidence type="ECO:0000256" key="7">
    <source>
        <dbReference type="SAM" id="Phobius"/>
    </source>
</evidence>
<evidence type="ECO:0000256" key="4">
    <source>
        <dbReference type="ARBA" id="ARBA00022989"/>
    </source>
</evidence>
<dbReference type="InterPro" id="IPR002797">
    <property type="entry name" value="Polysacc_synth"/>
</dbReference>
<dbReference type="GO" id="GO:0005886">
    <property type="term" value="C:plasma membrane"/>
    <property type="evidence" value="ECO:0007669"/>
    <property type="project" value="UniProtKB-SubCell"/>
</dbReference>
<gene>
    <name evidence="8" type="ORF">KEG57_42015</name>
</gene>
<dbReference type="InterPro" id="IPR050833">
    <property type="entry name" value="Poly_Biosynth_Transport"/>
</dbReference>
<feature type="transmembrane region" description="Helical" evidence="7">
    <location>
        <begin position="194"/>
        <end position="216"/>
    </location>
</feature>
<feature type="transmembrane region" description="Helical" evidence="7">
    <location>
        <begin position="228"/>
        <end position="248"/>
    </location>
</feature>
<sequence>MEWRRRNGPRGYPRSFVRQELFSSPREERLPAGQRAVALPRVFCEEADVQDAAPAPATNASAPAGSGAAPAPATPSAARTAGRGGLAIAFAKVSFIIFGFAQQLLLERLLGQAGYGQISRVLAIVGVLNNVVVATAIQGVSRVVSTATEENVDAAFARTLRVHVALAIVLSLGFALAAGTIAAEVGAPHVATPLRIVAAVVLLYGIYAPLVGSLNGRRRFLDQAGLDVGYGLLRTLGMGVGAFVLLRLGGSGTLGATLGFVSAAALIVPIAITRSGVGKSGTAGPSTREYLGFLGPLALGQLALNLLLQTDLLLLSRFVGREAGRLGLAATAADDLIGIYRGVQLFSFLPYQLLMSVSFVLFPMLAKARAEKSEPLVAEYTRAGVRIALLVTGAVSGTIAALAPHVLRFAYKSSAIWEHGGPVLRVLALGMGSFAILGITSAALTGLGRERMSATFNALAVCLVALGCVVVTPRLVFGPPMLFGTAISTSIALGLVAVVAAIALRREAGAFVAPLSLVRVVVAAAVTVAMGMQLPWLGKPAVLIQGLVTGALYLSVLVVTGELGTKDLSLVRKVLGKA</sequence>
<evidence type="ECO:0000256" key="1">
    <source>
        <dbReference type="ARBA" id="ARBA00004651"/>
    </source>
</evidence>
<evidence type="ECO:0000256" key="6">
    <source>
        <dbReference type="SAM" id="MobiDB-lite"/>
    </source>
</evidence>
<dbReference type="PANTHER" id="PTHR30250">
    <property type="entry name" value="PST FAMILY PREDICTED COLANIC ACID TRANSPORTER"/>
    <property type="match status" value="1"/>
</dbReference>
<feature type="transmembrane region" description="Helical" evidence="7">
    <location>
        <begin position="86"/>
        <end position="106"/>
    </location>
</feature>
<feature type="transmembrane region" description="Helical" evidence="7">
    <location>
        <begin position="482"/>
        <end position="504"/>
    </location>
</feature>
<organism evidence="8 9">
    <name type="scientific">Polyangium jinanense</name>
    <dbReference type="NCBI Taxonomy" id="2829994"/>
    <lineage>
        <taxon>Bacteria</taxon>
        <taxon>Pseudomonadati</taxon>
        <taxon>Myxococcota</taxon>
        <taxon>Polyangia</taxon>
        <taxon>Polyangiales</taxon>
        <taxon>Polyangiaceae</taxon>
        <taxon>Polyangium</taxon>
    </lineage>
</organism>
<reference evidence="8 9" key="1">
    <citation type="submission" date="2021-04" db="EMBL/GenBank/DDBJ databases">
        <title>Genome analysis of Polyangium sp.</title>
        <authorList>
            <person name="Li Y."/>
            <person name="Wang J."/>
        </authorList>
    </citation>
    <scope>NUCLEOTIDE SEQUENCE [LARGE SCALE GENOMIC DNA]</scope>
    <source>
        <strain evidence="8 9">SDU14</strain>
    </source>
</reference>
<evidence type="ECO:0000256" key="5">
    <source>
        <dbReference type="ARBA" id="ARBA00023136"/>
    </source>
</evidence>
<feature type="transmembrane region" description="Helical" evidence="7">
    <location>
        <begin position="516"/>
        <end position="536"/>
    </location>
</feature>
<evidence type="ECO:0000256" key="2">
    <source>
        <dbReference type="ARBA" id="ARBA00022475"/>
    </source>
</evidence>
<dbReference type="EMBL" id="JAGTJJ010000048">
    <property type="protein sequence ID" value="MDC3987119.1"/>
    <property type="molecule type" value="Genomic_DNA"/>
</dbReference>
<evidence type="ECO:0000313" key="8">
    <source>
        <dbReference type="EMBL" id="MDC3987119.1"/>
    </source>
</evidence>
<keyword evidence="2" id="KW-1003">Cell membrane</keyword>
<keyword evidence="3 7" id="KW-0812">Transmembrane</keyword>
<feature type="transmembrane region" description="Helical" evidence="7">
    <location>
        <begin position="423"/>
        <end position="444"/>
    </location>
</feature>
<protein>
    <submittedName>
        <fullName evidence="8">Lipopolysaccharide biosynthesis protein</fullName>
    </submittedName>
</protein>
<feature type="region of interest" description="Disordered" evidence="6">
    <location>
        <begin position="54"/>
        <end position="76"/>
    </location>
</feature>
<feature type="transmembrane region" description="Helical" evidence="7">
    <location>
        <begin position="289"/>
        <end position="308"/>
    </location>
</feature>